<dbReference type="PROSITE" id="PS50089">
    <property type="entry name" value="ZF_RING_2"/>
    <property type="match status" value="1"/>
</dbReference>
<evidence type="ECO:0000313" key="8">
    <source>
        <dbReference type="Proteomes" id="UP000000759"/>
    </source>
</evidence>
<feature type="region of interest" description="Disordered" evidence="5">
    <location>
        <begin position="590"/>
        <end position="617"/>
    </location>
</feature>
<dbReference type="GO" id="GO:0008270">
    <property type="term" value="F:zinc ion binding"/>
    <property type="evidence" value="ECO:0007669"/>
    <property type="project" value="UniProtKB-KW"/>
</dbReference>
<evidence type="ECO:0000259" key="6">
    <source>
        <dbReference type="PROSITE" id="PS50089"/>
    </source>
</evidence>
<dbReference type="RefSeq" id="XP_002181966.1">
    <property type="nucleotide sequence ID" value="XM_002181930.1"/>
</dbReference>
<name>B7G4S5_PHATC</name>
<accession>B7G4S5</accession>
<gene>
    <name evidence="7" type="ORF">PHATRDRAFT_47753</name>
</gene>
<keyword evidence="8" id="KW-1185">Reference proteome</keyword>
<keyword evidence="3" id="KW-0862">Zinc</keyword>
<dbReference type="OrthoDB" id="45856at2759"/>
<evidence type="ECO:0000256" key="3">
    <source>
        <dbReference type="ARBA" id="ARBA00022833"/>
    </source>
</evidence>
<dbReference type="Gene3D" id="3.30.40.10">
    <property type="entry name" value="Zinc/RING finger domain, C3HC4 (zinc finger)"/>
    <property type="match status" value="1"/>
</dbReference>
<feature type="domain" description="RING-type" evidence="6">
    <location>
        <begin position="175"/>
        <end position="237"/>
    </location>
</feature>
<evidence type="ECO:0000256" key="2">
    <source>
        <dbReference type="ARBA" id="ARBA00022771"/>
    </source>
</evidence>
<feature type="region of interest" description="Disordered" evidence="5">
    <location>
        <begin position="384"/>
        <end position="465"/>
    </location>
</feature>
<feature type="compositionally biased region" description="Low complexity" evidence="5">
    <location>
        <begin position="41"/>
        <end position="58"/>
    </location>
</feature>
<dbReference type="KEGG" id="pti:PHATRDRAFT_47753"/>
<dbReference type="Pfam" id="PF13639">
    <property type="entry name" value="zf-RING_2"/>
    <property type="match status" value="1"/>
</dbReference>
<feature type="region of interest" description="Disordered" evidence="5">
    <location>
        <begin position="39"/>
        <end position="58"/>
    </location>
</feature>
<keyword evidence="1" id="KW-0479">Metal-binding</keyword>
<dbReference type="STRING" id="556484.B7G4S5"/>
<organism evidence="7 8">
    <name type="scientific">Phaeodactylum tricornutum (strain CCAP 1055/1)</name>
    <dbReference type="NCBI Taxonomy" id="556484"/>
    <lineage>
        <taxon>Eukaryota</taxon>
        <taxon>Sar</taxon>
        <taxon>Stramenopiles</taxon>
        <taxon>Ochrophyta</taxon>
        <taxon>Bacillariophyta</taxon>
        <taxon>Bacillariophyceae</taxon>
        <taxon>Bacillariophycidae</taxon>
        <taxon>Naviculales</taxon>
        <taxon>Phaeodactylaceae</taxon>
        <taxon>Phaeodactylum</taxon>
    </lineage>
</organism>
<dbReference type="SMART" id="SM00184">
    <property type="entry name" value="RING"/>
    <property type="match status" value="1"/>
</dbReference>
<dbReference type="InParanoid" id="B7G4S5"/>
<evidence type="ECO:0000256" key="1">
    <source>
        <dbReference type="ARBA" id="ARBA00022723"/>
    </source>
</evidence>
<keyword evidence="2 4" id="KW-0863">Zinc-finger</keyword>
<dbReference type="Proteomes" id="UP000000759">
    <property type="component" value="Chromosome 14"/>
</dbReference>
<feature type="compositionally biased region" description="Polar residues" evidence="5">
    <location>
        <begin position="596"/>
        <end position="616"/>
    </location>
</feature>
<evidence type="ECO:0000256" key="4">
    <source>
        <dbReference type="PROSITE-ProRule" id="PRU00175"/>
    </source>
</evidence>
<reference evidence="7 8" key="1">
    <citation type="journal article" date="2008" name="Nature">
        <title>The Phaeodactylum genome reveals the evolutionary history of diatom genomes.</title>
        <authorList>
            <person name="Bowler C."/>
            <person name="Allen A.E."/>
            <person name="Badger J.H."/>
            <person name="Grimwood J."/>
            <person name="Jabbari K."/>
            <person name="Kuo A."/>
            <person name="Maheswari U."/>
            <person name="Martens C."/>
            <person name="Maumus F."/>
            <person name="Otillar R.P."/>
            <person name="Rayko E."/>
            <person name="Salamov A."/>
            <person name="Vandepoele K."/>
            <person name="Beszteri B."/>
            <person name="Gruber A."/>
            <person name="Heijde M."/>
            <person name="Katinka M."/>
            <person name="Mock T."/>
            <person name="Valentin K."/>
            <person name="Verret F."/>
            <person name="Berges J.A."/>
            <person name="Brownlee C."/>
            <person name="Cadoret J.P."/>
            <person name="Chiovitti A."/>
            <person name="Choi C.J."/>
            <person name="Coesel S."/>
            <person name="De Martino A."/>
            <person name="Detter J.C."/>
            <person name="Durkin C."/>
            <person name="Falciatore A."/>
            <person name="Fournet J."/>
            <person name="Haruta M."/>
            <person name="Huysman M.J."/>
            <person name="Jenkins B.D."/>
            <person name="Jiroutova K."/>
            <person name="Jorgensen R.E."/>
            <person name="Joubert Y."/>
            <person name="Kaplan A."/>
            <person name="Kroger N."/>
            <person name="Kroth P.G."/>
            <person name="La Roche J."/>
            <person name="Lindquist E."/>
            <person name="Lommer M."/>
            <person name="Martin-Jezequel V."/>
            <person name="Lopez P.J."/>
            <person name="Lucas S."/>
            <person name="Mangogna M."/>
            <person name="McGinnis K."/>
            <person name="Medlin L.K."/>
            <person name="Montsant A."/>
            <person name="Oudot-Le Secq M.P."/>
            <person name="Napoli C."/>
            <person name="Obornik M."/>
            <person name="Parker M.S."/>
            <person name="Petit J.L."/>
            <person name="Porcel B.M."/>
            <person name="Poulsen N."/>
            <person name="Robison M."/>
            <person name="Rychlewski L."/>
            <person name="Rynearson T.A."/>
            <person name="Schmutz J."/>
            <person name="Shapiro H."/>
            <person name="Siaut M."/>
            <person name="Stanley M."/>
            <person name="Sussman M.R."/>
            <person name="Taylor A.R."/>
            <person name="Vardi A."/>
            <person name="von Dassow P."/>
            <person name="Vyverman W."/>
            <person name="Willis A."/>
            <person name="Wyrwicz L.S."/>
            <person name="Rokhsar D.S."/>
            <person name="Weissenbach J."/>
            <person name="Armbrust E.V."/>
            <person name="Green B.R."/>
            <person name="Van de Peer Y."/>
            <person name="Grigoriev I.V."/>
        </authorList>
    </citation>
    <scope>NUCLEOTIDE SEQUENCE [LARGE SCALE GENOMIC DNA]</scope>
    <source>
        <strain evidence="7 8">CCAP 1055/1</strain>
    </source>
</reference>
<dbReference type="PANTHER" id="PTHR45969">
    <property type="entry name" value="RING ZINC FINGER PROTEIN-RELATED"/>
    <property type="match status" value="1"/>
</dbReference>
<dbReference type="EMBL" id="CM000616">
    <property type="protein sequence ID" value="EEC46506.1"/>
    <property type="molecule type" value="Genomic_DNA"/>
</dbReference>
<reference evidence="8" key="2">
    <citation type="submission" date="2008-08" db="EMBL/GenBank/DDBJ databases">
        <authorList>
            <consortium name="Diatom Consortium"/>
            <person name="Grigoriev I."/>
            <person name="Grimwood J."/>
            <person name="Kuo A."/>
            <person name="Otillar R.P."/>
            <person name="Salamov A."/>
            <person name="Detter J.C."/>
            <person name="Lindquist E."/>
            <person name="Shapiro H."/>
            <person name="Lucas S."/>
            <person name="Glavina del Rio T."/>
            <person name="Pitluck S."/>
            <person name="Rokhsar D."/>
            <person name="Bowler C."/>
        </authorList>
    </citation>
    <scope>GENOME REANNOTATION</scope>
    <source>
        <strain evidence="8">CCAP 1055/1</strain>
    </source>
</reference>
<sequence>MSFSNNIPPSPTQRMLRASQPRVLETNSVASWNSTASTIVSSSNTTNPGSSNNSSGNSADTMQTVQALFGGSILLLLMCYFSKPRIPGAEYHRGEIYRAQALERLRHQRRETRLKDPKQRAEAIDAALIVKRIVASDEVTGQLILGEPDEAIDLDKQGSKISYHSLEETEEVSTCVICLDVFRVGDFVAWGKFAGSLAPRITEEKRGDDIRCRHVFHQECIAPWLQNPKHDDCPACRAMILPEPPEDTSDDALAEGGAVVQGAADDDRSQSSQYSHHTTGTKSVFVIVHGLISRVRRASSSLVGQTIGFCRMENDLDLHQPSRLRRVFSMGDGRIPDRYTNKKYPGRFSGSGCISADSQFHQKLATSSDNPHHWSSTIQLRRVVSAGPDSPARRRPAPSLQWRTRSVSEDEDETGSDQDALIPPLLPPPPVGVPFRRVSSKARSTTSVLEGGQNREADPDESDYNVDVRSDFSQAIFWDSALAQSMLAQDDGAIVQGGSFRPSRMPFRRVFSGTTCSALRRNSATSTGRNQWVRPSVSWRDLATSASEGTEDDEEEAIMLEALVLVHFRIGIAHYSVSITRSKNSFQATPVDRGTASASDGSTVFNARSSTNSPSTPVHRRMYTAAGTLSITHSGVNSSVSAVFYHVYLPLEKNSEAFAIIEEELKYMSLYGGTRPGFASVTERVNKATLYLQHHVPSLP</sequence>
<dbReference type="PaxDb" id="2850-Phatr47753"/>
<dbReference type="GeneID" id="7202919"/>
<dbReference type="HOGENOM" id="CLU_394063_0_0_1"/>
<dbReference type="AlphaFoldDB" id="B7G4S5"/>
<dbReference type="SUPFAM" id="SSF57850">
    <property type="entry name" value="RING/U-box"/>
    <property type="match status" value="1"/>
</dbReference>
<evidence type="ECO:0000313" key="7">
    <source>
        <dbReference type="EMBL" id="EEC46506.1"/>
    </source>
</evidence>
<evidence type="ECO:0000256" key="5">
    <source>
        <dbReference type="SAM" id="MobiDB-lite"/>
    </source>
</evidence>
<dbReference type="InterPro" id="IPR013083">
    <property type="entry name" value="Znf_RING/FYVE/PHD"/>
</dbReference>
<proteinExistence type="predicted"/>
<dbReference type="InterPro" id="IPR001841">
    <property type="entry name" value="Znf_RING"/>
</dbReference>
<protein>
    <recommendedName>
        <fullName evidence="6">RING-type domain-containing protein</fullName>
    </recommendedName>
</protein>